<comment type="subcellular location">
    <subcellularLocation>
        <location evidence="1">Membrane</location>
        <topology evidence="1">Multi-pass membrane protein</topology>
    </subcellularLocation>
</comment>
<feature type="transmembrane region" description="Helical" evidence="6">
    <location>
        <begin position="176"/>
        <end position="201"/>
    </location>
</feature>
<evidence type="ECO:0000256" key="2">
    <source>
        <dbReference type="ARBA" id="ARBA00022692"/>
    </source>
</evidence>
<protein>
    <recommendedName>
        <fullName evidence="7">Rhodopsin domain-containing protein</fullName>
    </recommendedName>
</protein>
<organism evidence="8 9">
    <name type="scientific">Dothidotthia symphoricarpi CBS 119687</name>
    <dbReference type="NCBI Taxonomy" id="1392245"/>
    <lineage>
        <taxon>Eukaryota</taxon>
        <taxon>Fungi</taxon>
        <taxon>Dikarya</taxon>
        <taxon>Ascomycota</taxon>
        <taxon>Pezizomycotina</taxon>
        <taxon>Dothideomycetes</taxon>
        <taxon>Pleosporomycetidae</taxon>
        <taxon>Pleosporales</taxon>
        <taxon>Dothidotthiaceae</taxon>
        <taxon>Dothidotthia</taxon>
    </lineage>
</organism>
<keyword evidence="9" id="KW-1185">Reference proteome</keyword>
<dbReference type="PANTHER" id="PTHR33048:SF124">
    <property type="entry name" value="INTEGRAL MEMBRANE PROTEIN"/>
    <property type="match status" value="1"/>
</dbReference>
<proteinExistence type="inferred from homology"/>
<keyword evidence="2 6" id="KW-0812">Transmembrane</keyword>
<keyword evidence="4 6" id="KW-0472">Membrane</keyword>
<feature type="transmembrane region" description="Helical" evidence="6">
    <location>
        <begin position="255"/>
        <end position="278"/>
    </location>
</feature>
<dbReference type="GeneID" id="54403977"/>
<comment type="similarity">
    <text evidence="5">Belongs to the SAT4 family.</text>
</comment>
<feature type="transmembrane region" description="Helical" evidence="6">
    <location>
        <begin position="20"/>
        <end position="42"/>
    </location>
</feature>
<dbReference type="RefSeq" id="XP_033525617.1">
    <property type="nucleotide sequence ID" value="XM_033663545.1"/>
</dbReference>
<feature type="transmembrane region" description="Helical" evidence="6">
    <location>
        <begin position="54"/>
        <end position="73"/>
    </location>
</feature>
<dbReference type="OrthoDB" id="444631at2759"/>
<dbReference type="InterPro" id="IPR049326">
    <property type="entry name" value="Rhodopsin_dom_fungi"/>
</dbReference>
<feature type="transmembrane region" description="Helical" evidence="6">
    <location>
        <begin position="104"/>
        <end position="122"/>
    </location>
</feature>
<evidence type="ECO:0000256" key="4">
    <source>
        <dbReference type="ARBA" id="ARBA00023136"/>
    </source>
</evidence>
<dbReference type="PANTHER" id="PTHR33048">
    <property type="entry name" value="PTH11-LIKE INTEGRAL MEMBRANE PROTEIN (AFU_ORTHOLOGUE AFUA_5G11245)"/>
    <property type="match status" value="1"/>
</dbReference>
<evidence type="ECO:0000256" key="1">
    <source>
        <dbReference type="ARBA" id="ARBA00004141"/>
    </source>
</evidence>
<feature type="domain" description="Rhodopsin" evidence="7">
    <location>
        <begin position="38"/>
        <end position="279"/>
    </location>
</feature>
<keyword evidence="3 6" id="KW-1133">Transmembrane helix</keyword>
<feature type="transmembrane region" description="Helical" evidence="6">
    <location>
        <begin position="213"/>
        <end position="235"/>
    </location>
</feature>
<name>A0A6A6AHE4_9PLEO</name>
<dbReference type="AlphaFoldDB" id="A0A6A6AHE4"/>
<dbReference type="Pfam" id="PF20684">
    <property type="entry name" value="Fung_rhodopsin"/>
    <property type="match status" value="1"/>
</dbReference>
<dbReference type="InterPro" id="IPR052337">
    <property type="entry name" value="SAT4-like"/>
</dbReference>
<dbReference type="EMBL" id="ML977503">
    <property type="protein sequence ID" value="KAF2131230.1"/>
    <property type="molecule type" value="Genomic_DNA"/>
</dbReference>
<evidence type="ECO:0000256" key="3">
    <source>
        <dbReference type="ARBA" id="ARBA00022989"/>
    </source>
</evidence>
<evidence type="ECO:0000256" key="6">
    <source>
        <dbReference type="SAM" id="Phobius"/>
    </source>
</evidence>
<reference evidence="8" key="1">
    <citation type="journal article" date="2020" name="Stud. Mycol.">
        <title>101 Dothideomycetes genomes: a test case for predicting lifestyles and emergence of pathogens.</title>
        <authorList>
            <person name="Haridas S."/>
            <person name="Albert R."/>
            <person name="Binder M."/>
            <person name="Bloem J."/>
            <person name="Labutti K."/>
            <person name="Salamov A."/>
            <person name="Andreopoulos B."/>
            <person name="Baker S."/>
            <person name="Barry K."/>
            <person name="Bills G."/>
            <person name="Bluhm B."/>
            <person name="Cannon C."/>
            <person name="Castanera R."/>
            <person name="Culley D."/>
            <person name="Daum C."/>
            <person name="Ezra D."/>
            <person name="Gonzalez J."/>
            <person name="Henrissat B."/>
            <person name="Kuo A."/>
            <person name="Liang C."/>
            <person name="Lipzen A."/>
            <person name="Lutzoni F."/>
            <person name="Magnuson J."/>
            <person name="Mondo S."/>
            <person name="Nolan M."/>
            <person name="Ohm R."/>
            <person name="Pangilinan J."/>
            <person name="Park H.-J."/>
            <person name="Ramirez L."/>
            <person name="Alfaro M."/>
            <person name="Sun H."/>
            <person name="Tritt A."/>
            <person name="Yoshinaga Y."/>
            <person name="Zwiers L.-H."/>
            <person name="Turgeon B."/>
            <person name="Goodwin S."/>
            <person name="Spatafora J."/>
            <person name="Crous P."/>
            <person name="Grigoriev I."/>
        </authorList>
    </citation>
    <scope>NUCLEOTIDE SEQUENCE</scope>
    <source>
        <strain evidence="8">CBS 119687</strain>
    </source>
</reference>
<accession>A0A6A6AHE4</accession>
<evidence type="ECO:0000256" key="5">
    <source>
        <dbReference type="ARBA" id="ARBA00038359"/>
    </source>
</evidence>
<dbReference type="GO" id="GO:0016020">
    <property type="term" value="C:membrane"/>
    <property type="evidence" value="ECO:0007669"/>
    <property type="project" value="UniProtKB-SubCell"/>
</dbReference>
<dbReference type="Proteomes" id="UP000799771">
    <property type="component" value="Unassembled WGS sequence"/>
</dbReference>
<evidence type="ECO:0000313" key="9">
    <source>
        <dbReference type="Proteomes" id="UP000799771"/>
    </source>
</evidence>
<evidence type="ECO:0000259" key="7">
    <source>
        <dbReference type="Pfam" id="PF20684"/>
    </source>
</evidence>
<gene>
    <name evidence="8" type="ORF">P153DRAFT_287580</name>
</gene>
<sequence length="364" mass="40307">MPPPPGVTPNFDNPESIAHRVIIVSVLGAAITIPICLIRLYTKRYILRNVGWDDYSIVVATILALGFSIYVSYQTTNGLGYHIWEVTAEQFYTLMKIGDIAGPILYNLATLFTKVSLGAFYLRISPFERNFRMAVYAVVFVSIVNSLLSAFGFVWVCQPIAKYWDFTITTGTCINLNAYFLSSACINAATDLALLVLPIFIMHKLQLALHRKIGAALLLMTGSFVCVVSLIRVAQVVKGMHLIPTDGTWGMVINFIWMLTEMWLGIICACLPILYTFVRTHVRAKRGSGDKVAYPAVRDPNSGQIGYKAPAQAPDSGYHSGHMSNFSLDQLDAERRGHYADHEHGVRPATSDKSLLITTSRCSD</sequence>
<evidence type="ECO:0000313" key="8">
    <source>
        <dbReference type="EMBL" id="KAF2131230.1"/>
    </source>
</evidence>
<feature type="transmembrane region" description="Helical" evidence="6">
    <location>
        <begin position="134"/>
        <end position="156"/>
    </location>
</feature>